<dbReference type="GO" id="GO:0003677">
    <property type="term" value="F:DNA binding"/>
    <property type="evidence" value="ECO:0007669"/>
    <property type="project" value="InterPro"/>
</dbReference>
<dbReference type="SUPFAM" id="SSF46689">
    <property type="entry name" value="Homeodomain-like"/>
    <property type="match status" value="1"/>
</dbReference>
<name>A0A2T5J489_9SPHI</name>
<dbReference type="EMBL" id="QAOQ01000021">
    <property type="protein sequence ID" value="PTQ91625.1"/>
    <property type="molecule type" value="Genomic_DNA"/>
</dbReference>
<evidence type="ECO:0000313" key="2">
    <source>
        <dbReference type="EMBL" id="PTQ91625.1"/>
    </source>
</evidence>
<evidence type="ECO:0000256" key="1">
    <source>
        <dbReference type="SAM" id="Coils"/>
    </source>
</evidence>
<dbReference type="PANTHER" id="PTHR33609:SF5">
    <property type="entry name" value="LOW CALCIUM RESPONSE LOCUS PROTEIN S"/>
    <property type="match status" value="1"/>
</dbReference>
<feature type="coiled-coil region" evidence="1">
    <location>
        <begin position="49"/>
        <end position="76"/>
    </location>
</feature>
<protein>
    <submittedName>
        <fullName evidence="2">Putative transposase</fullName>
    </submittedName>
</protein>
<dbReference type="AlphaFoldDB" id="A0A2T5J489"/>
<sequence>MKNSIITEAQIVKAIKEYEGGRELNDICRELGIHKSTFYNWRKKYAGMDSQELKRLKELEEENRKLKHMYAELALDNKMLKDVLSKKF</sequence>
<dbReference type="Proteomes" id="UP000244168">
    <property type="component" value="Unassembled WGS sequence"/>
</dbReference>
<proteinExistence type="predicted"/>
<keyword evidence="1" id="KW-0175">Coiled coil</keyword>
<organism evidence="2 3">
    <name type="scientific">Mucilaginibacter yixingensis</name>
    <dbReference type="NCBI Taxonomy" id="1295612"/>
    <lineage>
        <taxon>Bacteria</taxon>
        <taxon>Pseudomonadati</taxon>
        <taxon>Bacteroidota</taxon>
        <taxon>Sphingobacteriia</taxon>
        <taxon>Sphingobacteriales</taxon>
        <taxon>Sphingobacteriaceae</taxon>
        <taxon>Mucilaginibacter</taxon>
    </lineage>
</organism>
<dbReference type="InterPro" id="IPR052546">
    <property type="entry name" value="Transposase_8_domain"/>
</dbReference>
<gene>
    <name evidence="2" type="ORF">C8P68_1211</name>
</gene>
<dbReference type="Gene3D" id="1.10.10.60">
    <property type="entry name" value="Homeodomain-like"/>
    <property type="match status" value="1"/>
</dbReference>
<comment type="caution">
    <text evidence="2">The sequence shown here is derived from an EMBL/GenBank/DDBJ whole genome shotgun (WGS) entry which is preliminary data.</text>
</comment>
<evidence type="ECO:0000313" key="3">
    <source>
        <dbReference type="Proteomes" id="UP000244168"/>
    </source>
</evidence>
<dbReference type="GO" id="GO:0006313">
    <property type="term" value="P:DNA transposition"/>
    <property type="evidence" value="ECO:0007669"/>
    <property type="project" value="InterPro"/>
</dbReference>
<keyword evidence="3" id="KW-1185">Reference proteome</keyword>
<dbReference type="Pfam" id="PF01527">
    <property type="entry name" value="HTH_Tnp_1"/>
    <property type="match status" value="1"/>
</dbReference>
<accession>A0A2T5J489</accession>
<dbReference type="GO" id="GO:0004803">
    <property type="term" value="F:transposase activity"/>
    <property type="evidence" value="ECO:0007669"/>
    <property type="project" value="InterPro"/>
</dbReference>
<reference evidence="2 3" key="1">
    <citation type="submission" date="2018-04" db="EMBL/GenBank/DDBJ databases">
        <title>Genomic Encyclopedia of Archaeal and Bacterial Type Strains, Phase II (KMG-II): from individual species to whole genera.</title>
        <authorList>
            <person name="Goeker M."/>
        </authorList>
    </citation>
    <scope>NUCLEOTIDE SEQUENCE [LARGE SCALE GENOMIC DNA]</scope>
    <source>
        <strain evidence="2 3">DSM 26809</strain>
    </source>
</reference>
<dbReference type="InterPro" id="IPR009057">
    <property type="entry name" value="Homeodomain-like_sf"/>
</dbReference>
<dbReference type="PANTHER" id="PTHR33609">
    <property type="entry name" value="LOW CALCIUM RESPONSE LOCUS PROTEIN S"/>
    <property type="match status" value="1"/>
</dbReference>
<dbReference type="InterPro" id="IPR002514">
    <property type="entry name" value="Transposase_8"/>
</dbReference>
<dbReference type="RefSeq" id="WP_425438150.1">
    <property type="nucleotide sequence ID" value="NZ_CP160205.1"/>
</dbReference>